<name>A0ABS4SVG3_9PROT</name>
<dbReference type="InterPro" id="IPR000524">
    <property type="entry name" value="Tscrpt_reg_HTH_GntR"/>
</dbReference>
<dbReference type="SUPFAM" id="SSF46785">
    <property type="entry name" value="Winged helix' DNA-binding domain"/>
    <property type="match status" value="1"/>
</dbReference>
<gene>
    <name evidence="5" type="ORF">J2851_006377</name>
</gene>
<evidence type="ECO:0000313" key="6">
    <source>
        <dbReference type="Proteomes" id="UP000781958"/>
    </source>
</evidence>
<dbReference type="Pfam" id="PF00392">
    <property type="entry name" value="GntR"/>
    <property type="match status" value="1"/>
</dbReference>
<evidence type="ECO:0000313" key="5">
    <source>
        <dbReference type="EMBL" id="MBP2296559.1"/>
    </source>
</evidence>
<dbReference type="InterPro" id="IPR036388">
    <property type="entry name" value="WH-like_DNA-bd_sf"/>
</dbReference>
<dbReference type="Gene3D" id="1.10.10.10">
    <property type="entry name" value="Winged helix-like DNA-binding domain superfamily/Winged helix DNA-binding domain"/>
    <property type="match status" value="1"/>
</dbReference>
<dbReference type="CDD" id="cd07377">
    <property type="entry name" value="WHTH_GntR"/>
    <property type="match status" value="1"/>
</dbReference>
<dbReference type="PANTHER" id="PTHR43537:SF53">
    <property type="entry name" value="HTH-TYPE TRANSCRIPTIONAL REPRESSOR NANR"/>
    <property type="match status" value="1"/>
</dbReference>
<organism evidence="5 6">
    <name type="scientific">Azospirillum rugosum</name>
    <dbReference type="NCBI Taxonomy" id="416170"/>
    <lineage>
        <taxon>Bacteria</taxon>
        <taxon>Pseudomonadati</taxon>
        <taxon>Pseudomonadota</taxon>
        <taxon>Alphaproteobacteria</taxon>
        <taxon>Rhodospirillales</taxon>
        <taxon>Azospirillaceae</taxon>
        <taxon>Azospirillum</taxon>
    </lineage>
</organism>
<dbReference type="SUPFAM" id="SSF48008">
    <property type="entry name" value="GntR ligand-binding domain-like"/>
    <property type="match status" value="1"/>
</dbReference>
<accession>A0ABS4SVG3</accession>
<dbReference type="InterPro" id="IPR011711">
    <property type="entry name" value="GntR_C"/>
</dbReference>
<proteinExistence type="predicted"/>
<feature type="domain" description="HTH gntR-type" evidence="4">
    <location>
        <begin position="16"/>
        <end position="83"/>
    </location>
</feature>
<comment type="caution">
    <text evidence="5">The sequence shown here is derived from an EMBL/GenBank/DDBJ whole genome shotgun (WGS) entry which is preliminary data.</text>
</comment>
<dbReference type="Gene3D" id="1.20.120.530">
    <property type="entry name" value="GntR ligand-binding domain-like"/>
    <property type="match status" value="1"/>
</dbReference>
<dbReference type="InterPro" id="IPR008920">
    <property type="entry name" value="TF_FadR/GntR_C"/>
</dbReference>
<dbReference type="RefSeq" id="WP_209771870.1">
    <property type="nucleotide sequence ID" value="NZ_JAGINP010000032.1"/>
</dbReference>
<dbReference type="Pfam" id="PF07729">
    <property type="entry name" value="FCD"/>
    <property type="match status" value="1"/>
</dbReference>
<dbReference type="Proteomes" id="UP000781958">
    <property type="component" value="Unassembled WGS sequence"/>
</dbReference>
<keyword evidence="6" id="KW-1185">Reference proteome</keyword>
<reference evidence="5 6" key="1">
    <citation type="submission" date="2021-03" db="EMBL/GenBank/DDBJ databases">
        <title>Genomic Encyclopedia of Type Strains, Phase III (KMG-III): the genomes of soil and plant-associated and newly described type strains.</title>
        <authorList>
            <person name="Whitman W."/>
        </authorList>
    </citation>
    <scope>NUCLEOTIDE SEQUENCE [LARGE SCALE GENOMIC DNA]</scope>
    <source>
        <strain evidence="5 6">IMMIB AFH-6</strain>
    </source>
</reference>
<dbReference type="InterPro" id="IPR036390">
    <property type="entry name" value="WH_DNA-bd_sf"/>
</dbReference>
<sequence>MAAIADKMGVGKTSGAQRHEQIVQSIMDAIADRRLPPGTKLTEERLAQIFGVSRARIRSALSALAQVGLVELRPNRGAYVARPSADEAREVFEARRIVERGLLERLTRNGPLPPGALARLRAHLAQERAAEAANDRASTIRLSGDFHLLLADLAGNGTLAGFLDSLVRQSSLAIAALEARPATDCSAHEHEAIVDALATADGTAANRLMTEHLEAIENRLAPDARAPDVDLFAVFGSVPSPLRGA</sequence>
<keyword evidence="3" id="KW-0804">Transcription</keyword>
<evidence type="ECO:0000259" key="4">
    <source>
        <dbReference type="PROSITE" id="PS50949"/>
    </source>
</evidence>
<evidence type="ECO:0000256" key="3">
    <source>
        <dbReference type="ARBA" id="ARBA00023163"/>
    </source>
</evidence>
<dbReference type="GO" id="GO:0003677">
    <property type="term" value="F:DNA binding"/>
    <property type="evidence" value="ECO:0007669"/>
    <property type="project" value="UniProtKB-KW"/>
</dbReference>
<dbReference type="PANTHER" id="PTHR43537">
    <property type="entry name" value="TRANSCRIPTIONAL REGULATOR, GNTR FAMILY"/>
    <property type="match status" value="1"/>
</dbReference>
<dbReference type="SMART" id="SM00895">
    <property type="entry name" value="FCD"/>
    <property type="match status" value="1"/>
</dbReference>
<keyword evidence="1" id="KW-0805">Transcription regulation</keyword>
<dbReference type="EMBL" id="JAGINP010000032">
    <property type="protein sequence ID" value="MBP2296559.1"/>
    <property type="molecule type" value="Genomic_DNA"/>
</dbReference>
<evidence type="ECO:0000256" key="2">
    <source>
        <dbReference type="ARBA" id="ARBA00023125"/>
    </source>
</evidence>
<dbReference type="SMART" id="SM00345">
    <property type="entry name" value="HTH_GNTR"/>
    <property type="match status" value="1"/>
</dbReference>
<dbReference type="PROSITE" id="PS50949">
    <property type="entry name" value="HTH_GNTR"/>
    <property type="match status" value="1"/>
</dbReference>
<evidence type="ECO:0000256" key="1">
    <source>
        <dbReference type="ARBA" id="ARBA00023015"/>
    </source>
</evidence>
<protein>
    <submittedName>
        <fullName evidence="5">DNA-binding GntR family transcriptional regulator</fullName>
    </submittedName>
</protein>
<keyword evidence="2 5" id="KW-0238">DNA-binding</keyword>